<feature type="non-terminal residue" evidence="1">
    <location>
        <position position="28"/>
    </location>
</feature>
<protein>
    <submittedName>
        <fullName evidence="1">Uncharacterized protein</fullName>
    </submittedName>
</protein>
<dbReference type="Proteomes" id="UP000188320">
    <property type="component" value="Unassembled WGS sequence"/>
</dbReference>
<evidence type="ECO:0000313" key="1">
    <source>
        <dbReference type="EMBL" id="OMH79948.1"/>
    </source>
</evidence>
<sequence length="28" mass="3133">MVSNEPLESCVPSTTQILPENLEKNLVF</sequence>
<dbReference type="EMBL" id="LSSK01001355">
    <property type="protein sequence ID" value="OMH79948.1"/>
    <property type="molecule type" value="Genomic_DNA"/>
</dbReference>
<gene>
    <name evidence="1" type="ORF">AX774_g6625</name>
</gene>
<reference evidence="2" key="1">
    <citation type="submission" date="2017-01" db="EMBL/GenBank/DDBJ databases">
        <authorList>
            <person name="Wang Y."/>
            <person name="White M."/>
            <person name="Kvist S."/>
            <person name="Moncalvo J.-M."/>
        </authorList>
    </citation>
    <scope>NUCLEOTIDE SEQUENCE [LARGE SCALE GENOMIC DNA]</scope>
    <source>
        <strain evidence="2">COL-18-3</strain>
    </source>
</reference>
<organism evidence="1 2">
    <name type="scientific">Zancudomyces culisetae</name>
    <name type="common">Gut fungus</name>
    <name type="synonym">Smittium culisetae</name>
    <dbReference type="NCBI Taxonomy" id="1213189"/>
    <lineage>
        <taxon>Eukaryota</taxon>
        <taxon>Fungi</taxon>
        <taxon>Fungi incertae sedis</taxon>
        <taxon>Zoopagomycota</taxon>
        <taxon>Kickxellomycotina</taxon>
        <taxon>Harpellomycetes</taxon>
        <taxon>Harpellales</taxon>
        <taxon>Legeriomycetaceae</taxon>
        <taxon>Zancudomyces</taxon>
    </lineage>
</organism>
<keyword evidence="2" id="KW-1185">Reference proteome</keyword>
<evidence type="ECO:0000313" key="2">
    <source>
        <dbReference type="Proteomes" id="UP000188320"/>
    </source>
</evidence>
<accession>A0A1R1PG87</accession>
<proteinExistence type="predicted"/>
<comment type="caution">
    <text evidence="1">The sequence shown here is derived from an EMBL/GenBank/DDBJ whole genome shotgun (WGS) entry which is preliminary data.</text>
</comment>
<dbReference type="AlphaFoldDB" id="A0A1R1PG87"/>
<name>A0A1R1PG87_ZANCU</name>